<reference evidence="10 11" key="1">
    <citation type="submission" date="2024-09" db="EMBL/GenBank/DDBJ databases">
        <authorList>
            <person name="Sun Q."/>
            <person name="Mori K."/>
        </authorList>
    </citation>
    <scope>NUCLEOTIDE SEQUENCE [LARGE SCALE GENOMIC DNA]</scope>
    <source>
        <strain evidence="10 11">CCM 7659</strain>
    </source>
</reference>
<dbReference type="PANTHER" id="PTHR38459:SF1">
    <property type="entry name" value="PROPHAGE BACTOPRENOL-LINKED GLUCOSE TRANSLOCASE HOMOLOG"/>
    <property type="match status" value="1"/>
</dbReference>
<evidence type="ECO:0000256" key="1">
    <source>
        <dbReference type="ARBA" id="ARBA00004141"/>
    </source>
</evidence>
<organism evidence="10 11">
    <name type="scientific">Dietzia aerolata</name>
    <dbReference type="NCBI Taxonomy" id="595984"/>
    <lineage>
        <taxon>Bacteria</taxon>
        <taxon>Bacillati</taxon>
        <taxon>Actinomycetota</taxon>
        <taxon>Actinomycetes</taxon>
        <taxon>Mycobacteriales</taxon>
        <taxon>Dietziaceae</taxon>
        <taxon>Dietzia</taxon>
    </lineage>
</organism>
<feature type="transmembrane region" description="Helical" evidence="7">
    <location>
        <begin position="104"/>
        <end position="125"/>
    </location>
</feature>
<evidence type="ECO:0000313" key="9">
    <source>
        <dbReference type="EMBL" id="MFB9260328.1"/>
    </source>
</evidence>
<dbReference type="Proteomes" id="UP001589700">
    <property type="component" value="Unassembled WGS sequence"/>
</dbReference>
<dbReference type="EMBL" id="JBHMDY010000007">
    <property type="protein sequence ID" value="MFB9260647.1"/>
    <property type="molecule type" value="Genomic_DNA"/>
</dbReference>
<feature type="region of interest" description="Disordered" evidence="6">
    <location>
        <begin position="184"/>
        <end position="204"/>
    </location>
</feature>
<dbReference type="InterPro" id="IPR051401">
    <property type="entry name" value="GtrA_CellWall_Glycosyl"/>
</dbReference>
<keyword evidence="3 7" id="KW-0812">Transmembrane</keyword>
<keyword evidence="11" id="KW-1185">Reference proteome</keyword>
<comment type="similarity">
    <text evidence="2">Belongs to the GtrA family.</text>
</comment>
<name>A0ABV5JTC4_9ACTN</name>
<keyword evidence="4 7" id="KW-1133">Transmembrane helix</keyword>
<feature type="transmembrane region" description="Helical" evidence="7">
    <location>
        <begin position="63"/>
        <end position="83"/>
    </location>
</feature>
<evidence type="ECO:0000313" key="11">
    <source>
        <dbReference type="Proteomes" id="UP001589700"/>
    </source>
</evidence>
<dbReference type="InterPro" id="IPR007267">
    <property type="entry name" value="GtrA_DPMS_TM"/>
</dbReference>
<keyword evidence="5 7" id="KW-0472">Membrane</keyword>
<feature type="transmembrane region" description="Helical" evidence="7">
    <location>
        <begin position="150"/>
        <end position="171"/>
    </location>
</feature>
<feature type="domain" description="GtrA/DPMS transmembrane" evidence="8">
    <location>
        <begin position="21"/>
        <end position="173"/>
    </location>
</feature>
<accession>A0ABV5JTC4</accession>
<gene>
    <name evidence="9" type="ORF">ACFFVD_11000</name>
    <name evidence="10" type="ORF">ACFFVD_12610</name>
</gene>
<evidence type="ECO:0000256" key="3">
    <source>
        <dbReference type="ARBA" id="ARBA00022692"/>
    </source>
</evidence>
<evidence type="ECO:0000259" key="8">
    <source>
        <dbReference type="Pfam" id="PF04138"/>
    </source>
</evidence>
<dbReference type="PANTHER" id="PTHR38459">
    <property type="entry name" value="PROPHAGE BACTOPRENOL-LINKED GLUCOSE TRANSLOCASE HOMOLOG"/>
    <property type="match status" value="1"/>
</dbReference>
<dbReference type="RefSeq" id="WP_338403658.1">
    <property type="nucleotide sequence ID" value="NZ_JAALDM010000330.1"/>
</dbReference>
<evidence type="ECO:0000313" key="10">
    <source>
        <dbReference type="EMBL" id="MFB9260647.1"/>
    </source>
</evidence>
<comment type="subcellular location">
    <subcellularLocation>
        <location evidence="1">Membrane</location>
        <topology evidence="1">Multi-pass membrane protein</topology>
    </subcellularLocation>
</comment>
<dbReference type="Pfam" id="PF04138">
    <property type="entry name" value="GtrA_DPMS_TM"/>
    <property type="match status" value="1"/>
</dbReference>
<comment type="caution">
    <text evidence="10">The sequence shown here is derived from an EMBL/GenBank/DDBJ whole genome shotgun (WGS) entry which is preliminary data.</text>
</comment>
<evidence type="ECO:0000256" key="2">
    <source>
        <dbReference type="ARBA" id="ARBA00009399"/>
    </source>
</evidence>
<evidence type="ECO:0000256" key="5">
    <source>
        <dbReference type="ARBA" id="ARBA00023136"/>
    </source>
</evidence>
<evidence type="ECO:0000256" key="4">
    <source>
        <dbReference type="ARBA" id="ARBA00022989"/>
    </source>
</evidence>
<evidence type="ECO:0000256" key="7">
    <source>
        <dbReference type="SAM" id="Phobius"/>
    </source>
</evidence>
<sequence>MTPAPPEIGRYRRSLRQFIMFGIVGGSGMVVNMIVTVLMNKANGGTQNAQDILLPFPGTEFNFRFTTLVWIVAFLVANFYNFLLNRNWTFGKHSGTKAPFWQEFWPFLIVGSVAAVAGIFIKLAFTNPTSPVYLPEPFWHEDAGIHSREYWSQLLTIVITMPINFIVNKLWTFRAVRNRHQARTENAEQAGQAGQTERAADPVI</sequence>
<dbReference type="EMBL" id="JBHMDY010000006">
    <property type="protein sequence ID" value="MFB9260328.1"/>
    <property type="molecule type" value="Genomic_DNA"/>
</dbReference>
<protein>
    <submittedName>
        <fullName evidence="10">GtrA family protein</fullName>
    </submittedName>
</protein>
<proteinExistence type="inferred from homology"/>
<evidence type="ECO:0000256" key="6">
    <source>
        <dbReference type="SAM" id="MobiDB-lite"/>
    </source>
</evidence>
<feature type="transmembrane region" description="Helical" evidence="7">
    <location>
        <begin position="18"/>
        <end position="39"/>
    </location>
</feature>